<keyword evidence="2" id="KW-1185">Reference proteome</keyword>
<protein>
    <submittedName>
        <fullName evidence="1">Alpha/beta-hydrolase</fullName>
    </submittedName>
</protein>
<proteinExistence type="predicted"/>
<dbReference type="Proteomes" id="UP000308600">
    <property type="component" value="Unassembled WGS sequence"/>
</dbReference>
<evidence type="ECO:0000313" key="2">
    <source>
        <dbReference type="Proteomes" id="UP000308600"/>
    </source>
</evidence>
<reference evidence="1 2" key="1">
    <citation type="journal article" date="2019" name="Nat. Ecol. Evol.">
        <title>Megaphylogeny resolves global patterns of mushroom evolution.</title>
        <authorList>
            <person name="Varga T."/>
            <person name="Krizsan K."/>
            <person name="Foldi C."/>
            <person name="Dima B."/>
            <person name="Sanchez-Garcia M."/>
            <person name="Sanchez-Ramirez S."/>
            <person name="Szollosi G.J."/>
            <person name="Szarkandi J.G."/>
            <person name="Papp V."/>
            <person name="Albert L."/>
            <person name="Andreopoulos W."/>
            <person name="Angelini C."/>
            <person name="Antonin V."/>
            <person name="Barry K.W."/>
            <person name="Bougher N.L."/>
            <person name="Buchanan P."/>
            <person name="Buyck B."/>
            <person name="Bense V."/>
            <person name="Catcheside P."/>
            <person name="Chovatia M."/>
            <person name="Cooper J."/>
            <person name="Damon W."/>
            <person name="Desjardin D."/>
            <person name="Finy P."/>
            <person name="Geml J."/>
            <person name="Haridas S."/>
            <person name="Hughes K."/>
            <person name="Justo A."/>
            <person name="Karasinski D."/>
            <person name="Kautmanova I."/>
            <person name="Kiss B."/>
            <person name="Kocsube S."/>
            <person name="Kotiranta H."/>
            <person name="LaButti K.M."/>
            <person name="Lechner B.E."/>
            <person name="Liimatainen K."/>
            <person name="Lipzen A."/>
            <person name="Lukacs Z."/>
            <person name="Mihaltcheva S."/>
            <person name="Morgado L.N."/>
            <person name="Niskanen T."/>
            <person name="Noordeloos M.E."/>
            <person name="Ohm R.A."/>
            <person name="Ortiz-Santana B."/>
            <person name="Ovrebo C."/>
            <person name="Racz N."/>
            <person name="Riley R."/>
            <person name="Savchenko A."/>
            <person name="Shiryaev A."/>
            <person name="Soop K."/>
            <person name="Spirin V."/>
            <person name="Szebenyi C."/>
            <person name="Tomsovsky M."/>
            <person name="Tulloss R.E."/>
            <person name="Uehling J."/>
            <person name="Grigoriev I.V."/>
            <person name="Vagvolgyi C."/>
            <person name="Papp T."/>
            <person name="Martin F.M."/>
            <person name="Miettinen O."/>
            <person name="Hibbett D.S."/>
            <person name="Nagy L.G."/>
        </authorList>
    </citation>
    <scope>NUCLEOTIDE SEQUENCE [LARGE SCALE GENOMIC DNA]</scope>
    <source>
        <strain evidence="1 2">NL-1719</strain>
    </source>
</reference>
<sequence>MTFSAVSVLIITLLWHFCPLHALTISRNSPDIVNTGYAKYLGNRTSPNSVAYLGIPYAEPPLGERRFRAPLPLDTNRLLWLHRGRVINATTYPDFCVQGGRSSDVNDAGGAGSEDCLKVNIYTPVGANRRSKLPVLFYIHGGGYIFGNPAYWSFNHWIHQSPNVVVVTVYYRLSSFGFLAVPEFRDPKYGDFNAGFKDQIQALRWVKKNIASFGGDPSKVTINGQSAGGSSVELHMVAKATLGEKLFSKAIAQSVYRTPLPTPDQKVALFQFYATQAGCESGSVADQLGCLRKASVGTLAQAQDAAERLFPPTTYDLFQPVIDGHLFDEPPTISILKGRFAKVPLIVGATSNETLTGGLNASWALSSYFPSLNESDIKEIESLYPLSDFDSETQQQEVISGDSELRCARSIMGHASSRYAPTWTYRYNQKDPTENGTAVNHAAENWMMFLGVSGGPNGTATYTPQNPVQIAFSHELIAYWLSFVRTGNPNTFKLPRSPRWDGYNAWRKTRIVLQQSPDDDPKKSGIFAELEDGKETRRCEVVASKAEGQQS</sequence>
<organism evidence="1 2">
    <name type="scientific">Pluteus cervinus</name>
    <dbReference type="NCBI Taxonomy" id="181527"/>
    <lineage>
        <taxon>Eukaryota</taxon>
        <taxon>Fungi</taxon>
        <taxon>Dikarya</taxon>
        <taxon>Basidiomycota</taxon>
        <taxon>Agaricomycotina</taxon>
        <taxon>Agaricomycetes</taxon>
        <taxon>Agaricomycetidae</taxon>
        <taxon>Agaricales</taxon>
        <taxon>Pluteineae</taxon>
        <taxon>Pluteaceae</taxon>
        <taxon>Pluteus</taxon>
    </lineage>
</organism>
<name>A0ACD3B650_9AGAR</name>
<evidence type="ECO:0000313" key="1">
    <source>
        <dbReference type="EMBL" id="TFK73290.1"/>
    </source>
</evidence>
<accession>A0ACD3B650</accession>
<dbReference type="EMBL" id="ML208277">
    <property type="protein sequence ID" value="TFK73290.1"/>
    <property type="molecule type" value="Genomic_DNA"/>
</dbReference>
<gene>
    <name evidence="1" type="ORF">BDN72DRAFT_761896</name>
</gene>